<keyword evidence="1" id="KW-0805">Transcription regulation</keyword>
<organism evidence="3 4">
    <name type="scientific">Cetobacterium ceti</name>
    <dbReference type="NCBI Taxonomy" id="180163"/>
    <lineage>
        <taxon>Bacteria</taxon>
        <taxon>Fusobacteriati</taxon>
        <taxon>Fusobacteriota</taxon>
        <taxon>Fusobacteriia</taxon>
        <taxon>Fusobacteriales</taxon>
        <taxon>Fusobacteriaceae</taxon>
        <taxon>Cetobacterium</taxon>
    </lineage>
</organism>
<dbReference type="AlphaFoldDB" id="A0A1T4M189"/>
<dbReference type="PANTHER" id="PTHR30185">
    <property type="entry name" value="CRYPTIC BETA-GLUCOSIDE BGL OPERON ANTITERMINATOR"/>
    <property type="match status" value="1"/>
</dbReference>
<dbReference type="Proteomes" id="UP000191153">
    <property type="component" value="Unassembled WGS sequence"/>
</dbReference>
<dbReference type="EMBL" id="FUWX01000007">
    <property type="protein sequence ID" value="SJZ60655.1"/>
    <property type="molecule type" value="Genomic_DNA"/>
</dbReference>
<evidence type="ECO:0000313" key="3">
    <source>
        <dbReference type="EMBL" id="SJZ60655.1"/>
    </source>
</evidence>
<reference evidence="3 4" key="1">
    <citation type="submission" date="2017-02" db="EMBL/GenBank/DDBJ databases">
        <authorList>
            <person name="Peterson S.W."/>
        </authorList>
    </citation>
    <scope>NUCLEOTIDE SEQUENCE [LARGE SCALE GENOMIC DNA]</scope>
    <source>
        <strain evidence="3 4">ATCC 700028</strain>
    </source>
</reference>
<dbReference type="RefSeq" id="WP_078693557.1">
    <property type="nucleotide sequence ID" value="NZ_FUWX01000007.1"/>
</dbReference>
<proteinExistence type="predicted"/>
<protein>
    <recommendedName>
        <fullName evidence="5">HTH domain-containing protein</fullName>
    </recommendedName>
</protein>
<keyword evidence="2" id="KW-0804">Transcription</keyword>
<evidence type="ECO:0008006" key="5">
    <source>
        <dbReference type="Google" id="ProtNLM"/>
    </source>
</evidence>
<dbReference type="PANTHER" id="PTHR30185:SF18">
    <property type="entry name" value="TRANSCRIPTIONAL REGULATOR MTLR"/>
    <property type="match status" value="1"/>
</dbReference>
<evidence type="ECO:0000256" key="2">
    <source>
        <dbReference type="ARBA" id="ARBA00023163"/>
    </source>
</evidence>
<accession>A0A1T4M189</accession>
<dbReference type="STRING" id="180163.SAMN02745174_01045"/>
<sequence length="465" mass="54996">MLNSNIVKLFELLQRDKMTLEEITKALNLKERTVYQYINILNNYLEDDNLNKINKVGKTFFIDTMDLEIKNQFLEKYSSLTPEERRDYLCAKILLKDSLDLNIEKDILDISKSTLSTDLKIISNFLKENNLSVLIDYPFMGVNGEEKYIQKILFEKLTKLSFEESNLKKVLNNFLTFVFSNINLNKLFFVYSKLFEKYDIYPSNYIFVVFMVLKGINNHRYSLEVFKEELSTIDFCDYIEFKNEVLEFLESNLHEDFKQIEGEFIALSLYNTLMGFHKQREIEKFEEFLKNVHMEIFKSGDFLSQNIIQFLRTKIMTGLFKVNLNIVENLNFTLPVKKTKLNLLSKISQICEKIYGHLHQEDLLDISGIIYPDYLKYLKSKVEKKKIAIVFKYQSGYFLKRIENTLRTDYKIEDISVVPWVYFLSHKNHNFDIIISDVSIITGRKSILIDIFNIEGSLEALLEKV</sequence>
<name>A0A1T4M189_9FUSO</name>
<keyword evidence="4" id="KW-1185">Reference proteome</keyword>
<gene>
    <name evidence="3" type="ORF">SAMN02745174_01045</name>
</gene>
<evidence type="ECO:0000313" key="4">
    <source>
        <dbReference type="Proteomes" id="UP000191153"/>
    </source>
</evidence>
<dbReference type="InterPro" id="IPR050661">
    <property type="entry name" value="BglG_antiterminators"/>
</dbReference>
<evidence type="ECO:0000256" key="1">
    <source>
        <dbReference type="ARBA" id="ARBA00023015"/>
    </source>
</evidence>